<accession>A0AAW3EWR0</accession>
<dbReference type="PANTHER" id="PTHR30537">
    <property type="entry name" value="HTH-TYPE TRANSCRIPTIONAL REGULATOR"/>
    <property type="match status" value="1"/>
</dbReference>
<name>A0AAW3EWR0_BURGA</name>
<evidence type="ECO:0000313" key="7">
    <source>
        <dbReference type="EMBL" id="UWX69386.1"/>
    </source>
</evidence>
<dbReference type="InterPro" id="IPR005119">
    <property type="entry name" value="LysR_subst-bd"/>
</dbReference>
<evidence type="ECO:0000256" key="4">
    <source>
        <dbReference type="ARBA" id="ARBA00023163"/>
    </source>
</evidence>
<reference evidence="6 8" key="1">
    <citation type="submission" date="2014-04" db="EMBL/GenBank/DDBJ databases">
        <authorList>
            <person name="Bishop-Lilly K.A."/>
            <person name="Broomall S.M."/>
            <person name="Chain P.S."/>
            <person name="Chertkov O."/>
            <person name="Coyne S.R."/>
            <person name="Daligault H.E."/>
            <person name="Davenport K.W."/>
            <person name="Erkkila T."/>
            <person name="Frey K.G."/>
            <person name="Gibbons H.S."/>
            <person name="Gu W."/>
            <person name="Jaissle J."/>
            <person name="Johnson S.L."/>
            <person name="Koroleva G.I."/>
            <person name="Ladner J.T."/>
            <person name="Lo C.-C."/>
            <person name="Minogue T.D."/>
            <person name="Munk C."/>
            <person name="Palacios G.F."/>
            <person name="Redden C.L."/>
            <person name="Rosenzweig C.N."/>
            <person name="Scholz M.B."/>
            <person name="Teshima H."/>
            <person name="Xu Y."/>
        </authorList>
    </citation>
    <scope>NUCLEOTIDE SEQUENCE [LARGE SCALE GENOMIC DNA]</scope>
    <source>
        <strain evidence="6">Gladioli</strain>
        <strain evidence="8">gladioli</strain>
    </source>
</reference>
<dbReference type="InterPro" id="IPR058163">
    <property type="entry name" value="LysR-type_TF_proteobact-type"/>
</dbReference>
<dbReference type="GO" id="GO:0043565">
    <property type="term" value="F:sequence-specific DNA binding"/>
    <property type="evidence" value="ECO:0007669"/>
    <property type="project" value="TreeGrafter"/>
</dbReference>
<dbReference type="GO" id="GO:0006351">
    <property type="term" value="P:DNA-templated transcription"/>
    <property type="evidence" value="ECO:0007669"/>
    <property type="project" value="TreeGrafter"/>
</dbReference>
<dbReference type="GO" id="GO:0003700">
    <property type="term" value="F:DNA-binding transcription factor activity"/>
    <property type="evidence" value="ECO:0007669"/>
    <property type="project" value="InterPro"/>
</dbReference>
<evidence type="ECO:0000313" key="8">
    <source>
        <dbReference type="Proteomes" id="UP000029590"/>
    </source>
</evidence>
<dbReference type="InterPro" id="IPR000847">
    <property type="entry name" value="LysR_HTH_N"/>
</dbReference>
<dbReference type="EMBL" id="JPGG01000017">
    <property type="protein sequence ID" value="KGC11749.1"/>
    <property type="molecule type" value="Genomic_DNA"/>
</dbReference>
<dbReference type="EMBL" id="CP104214">
    <property type="protein sequence ID" value="UWX69386.1"/>
    <property type="molecule type" value="Genomic_DNA"/>
</dbReference>
<feature type="domain" description="HTH lysR-type" evidence="5">
    <location>
        <begin position="6"/>
        <end position="63"/>
    </location>
</feature>
<dbReference type="InterPro" id="IPR036388">
    <property type="entry name" value="WH-like_DNA-bd_sf"/>
</dbReference>
<dbReference type="Proteomes" id="UP001059745">
    <property type="component" value="Chromosome 1"/>
</dbReference>
<evidence type="ECO:0000256" key="1">
    <source>
        <dbReference type="ARBA" id="ARBA00009437"/>
    </source>
</evidence>
<proteinExistence type="inferred from homology"/>
<organism evidence="6 8">
    <name type="scientific">Burkholderia gladioli</name>
    <name type="common">Pseudomonas marginata</name>
    <name type="synonym">Phytomonas marginata</name>
    <dbReference type="NCBI Taxonomy" id="28095"/>
    <lineage>
        <taxon>Bacteria</taxon>
        <taxon>Pseudomonadati</taxon>
        <taxon>Pseudomonadota</taxon>
        <taxon>Betaproteobacteria</taxon>
        <taxon>Burkholderiales</taxon>
        <taxon>Burkholderiaceae</taxon>
        <taxon>Burkholderia</taxon>
    </lineage>
</organism>
<dbReference type="CDD" id="cd08432">
    <property type="entry name" value="PBP2_GcdR_TrpI_HvrB_AmpR_like"/>
    <property type="match status" value="1"/>
</dbReference>
<dbReference type="AlphaFoldDB" id="A0AAW3EWR0"/>
<dbReference type="Proteomes" id="UP000029590">
    <property type="component" value="Unassembled WGS sequence"/>
</dbReference>
<comment type="similarity">
    <text evidence="1">Belongs to the LysR transcriptional regulatory family.</text>
</comment>
<dbReference type="Pfam" id="PF03466">
    <property type="entry name" value="LysR_substrate"/>
    <property type="match status" value="1"/>
</dbReference>
<keyword evidence="2" id="KW-0805">Transcription regulation</keyword>
<dbReference type="Gene3D" id="1.10.10.10">
    <property type="entry name" value="Winged helix-like DNA-binding domain superfamily/Winged helix DNA-binding domain"/>
    <property type="match status" value="1"/>
</dbReference>
<evidence type="ECO:0000313" key="6">
    <source>
        <dbReference type="EMBL" id="KGC11749.1"/>
    </source>
</evidence>
<sequence length="297" mass="33159">MPRHLPPLNALRVFEVAARAGSYTAAARELNLTHGAVSRHIAILEEWLGQPLFMRDGQKMVASAHALALAREISSAFDHIADASERYGKGHQIKVIRVSAPATVAMRWLVPRLAEFTRRWPDVDVRVSTTLSTEPTFRGSFDLAIRREAPTDGQYQVQPLFTEWNTVIAAPSLFPTSEANLVEALARQTWLSTETRPRDWENWLAAAGVPALRPTRSLRFDHFFVTLRAVMDGLGCGIGPFPTIASDIIAGNLCCPFRDIRSKGATYYALVPIDVDKPVHLMRFIEWLLEEVDSDSK</sequence>
<dbReference type="PANTHER" id="PTHR30537:SF74">
    <property type="entry name" value="HTH-TYPE TRANSCRIPTIONAL REGULATOR TRPI"/>
    <property type="match status" value="1"/>
</dbReference>
<dbReference type="InterPro" id="IPR036390">
    <property type="entry name" value="WH_DNA-bd_sf"/>
</dbReference>
<dbReference type="KEGG" id="bgo:BM43_445"/>
<evidence type="ECO:0000256" key="3">
    <source>
        <dbReference type="ARBA" id="ARBA00023125"/>
    </source>
</evidence>
<evidence type="ECO:0000259" key="5">
    <source>
        <dbReference type="PROSITE" id="PS50931"/>
    </source>
</evidence>
<dbReference type="SUPFAM" id="SSF53850">
    <property type="entry name" value="Periplasmic binding protein-like II"/>
    <property type="match status" value="1"/>
</dbReference>
<gene>
    <name evidence="6" type="ORF">DM48_6876</name>
    <name evidence="7" type="ORF">NYZ96_14400</name>
</gene>
<dbReference type="Gene3D" id="3.40.190.10">
    <property type="entry name" value="Periplasmic binding protein-like II"/>
    <property type="match status" value="2"/>
</dbReference>
<evidence type="ECO:0000256" key="2">
    <source>
        <dbReference type="ARBA" id="ARBA00023015"/>
    </source>
</evidence>
<dbReference type="PROSITE" id="PS50931">
    <property type="entry name" value="HTH_LYSR"/>
    <property type="match status" value="1"/>
</dbReference>
<keyword evidence="3" id="KW-0238">DNA-binding</keyword>
<dbReference type="Pfam" id="PF00126">
    <property type="entry name" value="HTH_1"/>
    <property type="match status" value="1"/>
</dbReference>
<dbReference type="RefSeq" id="WP_036049812.1">
    <property type="nucleotide sequence ID" value="NZ_CADEPW010000010.1"/>
</dbReference>
<reference evidence="7" key="2">
    <citation type="submission" date="2022-09" db="EMBL/GenBank/DDBJ databases">
        <title>Genomic of Burkholderia gladioli.</title>
        <authorList>
            <person name="Wu H."/>
        </authorList>
    </citation>
    <scope>NUCLEOTIDE SEQUENCE</scope>
    <source>
        <strain evidence="7">ZN-S4</strain>
    </source>
</reference>
<keyword evidence="4" id="KW-0804">Transcription</keyword>
<protein>
    <submittedName>
        <fullName evidence="6">Bacterial regulatory helix-turn-helix, lysR family protein</fullName>
    </submittedName>
    <submittedName>
        <fullName evidence="7">LysR substrate-binding domain-containing protein</fullName>
    </submittedName>
</protein>
<dbReference type="SUPFAM" id="SSF46785">
    <property type="entry name" value="Winged helix' DNA-binding domain"/>
    <property type="match status" value="1"/>
</dbReference>
<dbReference type="PRINTS" id="PR00039">
    <property type="entry name" value="HTHLYSR"/>
</dbReference>